<dbReference type="InterPro" id="IPR007345">
    <property type="entry name" value="Polysacch_pyruvyl_Trfase"/>
</dbReference>
<evidence type="ECO:0000259" key="1">
    <source>
        <dbReference type="Pfam" id="PF04230"/>
    </source>
</evidence>
<sequence length="342" mass="38741">MIILLSGQIKNIGDFLITDRAKSLFEEFVDKDVVILDRTKDLSDQLDLINKSRFVVLCGGPAYASNIYKGIYPLVDDLSLIKVPIIPFGLGWCGRPAGSPLSFSFNEESDSFLRKVHNEIKSSSCRCNVTEKVLKNNGFDNVTMTGCPVWYHLPSIGKKFNKIETVKHVVFTTAADPKLIKQTVSLIKVISKQFPEAKITMTYHRGIFPDKHTTIRATMGYLAMALGAKFVDSKISIKDVAYDLKKLNFYDDCDFHIGYRVHAHLYFLSKRLPSLLINEDGRGKGMVETMNLPVFNIEDMDIISRVDNTLAEYKENNFSSFSEIGNYIDNQFIIMKNFLTNL</sequence>
<accession>A0A4Q9FAQ1</accession>
<dbReference type="OrthoDB" id="9802987at2"/>
<dbReference type="Pfam" id="PF04230">
    <property type="entry name" value="PS_pyruv_trans"/>
    <property type="match status" value="1"/>
</dbReference>
<dbReference type="AlphaFoldDB" id="A0A4Q9FAQ1"/>
<name>A0A4Q9FAQ1_9FLAO</name>
<proteinExistence type="predicted"/>
<gene>
    <name evidence="2" type="ORF">EYD45_14700</name>
</gene>
<protein>
    <submittedName>
        <fullName evidence="2">Polysaccharide pyruvyl transferase family protein</fullName>
    </submittedName>
</protein>
<reference evidence="2 3" key="1">
    <citation type="submission" date="2019-02" db="EMBL/GenBank/DDBJ databases">
        <title>Hyunsoonleella sp., isolated from marine sediment.</title>
        <authorList>
            <person name="Liu B.-T."/>
        </authorList>
    </citation>
    <scope>NUCLEOTIDE SEQUENCE [LARGE SCALE GENOMIC DNA]</scope>
    <source>
        <strain evidence="2 3">T58</strain>
    </source>
</reference>
<comment type="caution">
    <text evidence="2">The sequence shown here is derived from an EMBL/GenBank/DDBJ whole genome shotgun (WGS) entry which is preliminary data.</text>
</comment>
<dbReference type="GO" id="GO:0016740">
    <property type="term" value="F:transferase activity"/>
    <property type="evidence" value="ECO:0007669"/>
    <property type="project" value="UniProtKB-KW"/>
</dbReference>
<dbReference type="RefSeq" id="WP_130965320.1">
    <property type="nucleotide sequence ID" value="NZ_SIRT01000015.1"/>
</dbReference>
<keyword evidence="2" id="KW-0808">Transferase</keyword>
<keyword evidence="3" id="KW-1185">Reference proteome</keyword>
<organism evidence="2 3">
    <name type="scientific">Hyunsoonleella flava</name>
    <dbReference type="NCBI Taxonomy" id="2527939"/>
    <lineage>
        <taxon>Bacteria</taxon>
        <taxon>Pseudomonadati</taxon>
        <taxon>Bacteroidota</taxon>
        <taxon>Flavobacteriia</taxon>
        <taxon>Flavobacteriales</taxon>
        <taxon>Flavobacteriaceae</taxon>
    </lineage>
</organism>
<evidence type="ECO:0000313" key="3">
    <source>
        <dbReference type="Proteomes" id="UP000291142"/>
    </source>
</evidence>
<dbReference type="EMBL" id="SIRT01000015">
    <property type="protein sequence ID" value="TBN00185.1"/>
    <property type="molecule type" value="Genomic_DNA"/>
</dbReference>
<dbReference type="Proteomes" id="UP000291142">
    <property type="component" value="Unassembled WGS sequence"/>
</dbReference>
<evidence type="ECO:0000313" key="2">
    <source>
        <dbReference type="EMBL" id="TBN00185.1"/>
    </source>
</evidence>
<feature type="domain" description="Polysaccharide pyruvyl transferase" evidence="1">
    <location>
        <begin position="11"/>
        <end position="279"/>
    </location>
</feature>